<gene>
    <name evidence="3" type="ORF">HFP15_15745</name>
</gene>
<dbReference type="InterPro" id="IPR013149">
    <property type="entry name" value="ADH-like_C"/>
</dbReference>
<keyword evidence="4" id="KW-1185">Reference proteome</keyword>
<evidence type="ECO:0000259" key="2">
    <source>
        <dbReference type="SMART" id="SM00829"/>
    </source>
</evidence>
<dbReference type="Pfam" id="PF00107">
    <property type="entry name" value="ADH_zinc_N"/>
    <property type="match status" value="1"/>
</dbReference>
<evidence type="ECO:0000256" key="1">
    <source>
        <dbReference type="ARBA" id="ARBA00022857"/>
    </source>
</evidence>
<dbReference type="Pfam" id="PF08240">
    <property type="entry name" value="ADH_N"/>
    <property type="match status" value="1"/>
</dbReference>
<dbReference type="InterPro" id="IPR020843">
    <property type="entry name" value="ER"/>
</dbReference>
<dbReference type="Gene3D" id="3.90.180.10">
    <property type="entry name" value="Medium-chain alcohol dehydrogenases, catalytic domain"/>
    <property type="match status" value="1"/>
</dbReference>
<organism evidence="3 4">
    <name type="scientific">Amycolatopsis acididurans</name>
    <dbReference type="NCBI Taxonomy" id="2724524"/>
    <lineage>
        <taxon>Bacteria</taxon>
        <taxon>Bacillati</taxon>
        <taxon>Actinomycetota</taxon>
        <taxon>Actinomycetes</taxon>
        <taxon>Pseudonocardiales</taxon>
        <taxon>Pseudonocardiaceae</taxon>
        <taxon>Amycolatopsis</taxon>
    </lineage>
</organism>
<dbReference type="Proteomes" id="UP000715441">
    <property type="component" value="Unassembled WGS sequence"/>
</dbReference>
<dbReference type="InterPro" id="IPR013154">
    <property type="entry name" value="ADH-like_N"/>
</dbReference>
<comment type="caution">
    <text evidence="3">The sequence shown here is derived from an EMBL/GenBank/DDBJ whole genome shotgun (WGS) entry which is preliminary data.</text>
</comment>
<dbReference type="SUPFAM" id="SSF50129">
    <property type="entry name" value="GroES-like"/>
    <property type="match status" value="1"/>
</dbReference>
<evidence type="ECO:0000313" key="4">
    <source>
        <dbReference type="Proteomes" id="UP000715441"/>
    </source>
</evidence>
<dbReference type="InterPro" id="IPR051603">
    <property type="entry name" value="Zinc-ADH_QOR/CCCR"/>
</dbReference>
<proteinExistence type="predicted"/>
<reference evidence="3 4" key="1">
    <citation type="submission" date="2020-04" db="EMBL/GenBank/DDBJ databases">
        <title>Novel species.</title>
        <authorList>
            <person name="Teo W.F.A."/>
            <person name="Lipun K."/>
            <person name="Srisuk N."/>
            <person name="Duangmal K."/>
        </authorList>
    </citation>
    <scope>NUCLEOTIDE SEQUENCE [LARGE SCALE GENOMIC DNA]</scope>
    <source>
        <strain evidence="3 4">K13G38</strain>
    </source>
</reference>
<dbReference type="SUPFAM" id="SSF51735">
    <property type="entry name" value="NAD(P)-binding Rossmann-fold domains"/>
    <property type="match status" value="1"/>
</dbReference>
<sequence length="323" mass="32865">MLAAYIRATGGVEQIEVGRLPTPVPGPTDVLVRMGLSDVNHVDLFVRSGAYRTHTPFPFVLGRDLVGTVAATGPGVTEFAPGDRVWCNSLGHGGRQGAFAEYAVAAADRVYPLPAGVSADAAAPVLHAAATAHIGLFREARLAPGETVLVGGAGGAVGSAVVQLAAAGGARVVATSSRHDVAWCTESGAAAVIPYDAEGFDEQVRAAAPDGYDVWWDNSGRHDFEATLPLMRAGGRVVVMAGLGAAPVLPVGALYMRDLSLLGFAISNASVSDLAAAAKVINAGLASGRLRGRVGATYALADAAKAHAAMESGSVRGRILVRP</sequence>
<dbReference type="Gene3D" id="3.40.50.720">
    <property type="entry name" value="NAD(P)-binding Rossmann-like Domain"/>
    <property type="match status" value="1"/>
</dbReference>
<name>A0ABX1J3J3_9PSEU</name>
<protein>
    <submittedName>
        <fullName evidence="3">Zinc-binding dehydrogenase</fullName>
    </submittedName>
</protein>
<evidence type="ECO:0000313" key="3">
    <source>
        <dbReference type="EMBL" id="NKQ54338.1"/>
    </source>
</evidence>
<keyword evidence="1" id="KW-0521">NADP</keyword>
<accession>A0ABX1J3J3</accession>
<dbReference type="InterPro" id="IPR011032">
    <property type="entry name" value="GroES-like_sf"/>
</dbReference>
<dbReference type="InterPro" id="IPR036291">
    <property type="entry name" value="NAD(P)-bd_dom_sf"/>
</dbReference>
<feature type="domain" description="Enoyl reductase (ER)" evidence="2">
    <location>
        <begin position="10"/>
        <end position="321"/>
    </location>
</feature>
<dbReference type="PANTHER" id="PTHR44154">
    <property type="entry name" value="QUINONE OXIDOREDUCTASE"/>
    <property type="match status" value="1"/>
</dbReference>
<dbReference type="EMBL" id="JAAXLS010000009">
    <property type="protein sequence ID" value="NKQ54338.1"/>
    <property type="molecule type" value="Genomic_DNA"/>
</dbReference>
<dbReference type="PANTHER" id="PTHR44154:SF1">
    <property type="entry name" value="QUINONE OXIDOREDUCTASE"/>
    <property type="match status" value="1"/>
</dbReference>
<dbReference type="SMART" id="SM00829">
    <property type="entry name" value="PKS_ER"/>
    <property type="match status" value="1"/>
</dbReference>